<evidence type="ECO:0000313" key="3">
    <source>
        <dbReference type="EMBL" id="KAF5832219.1"/>
    </source>
</evidence>
<keyword evidence="2" id="KW-1133">Transmembrane helix</keyword>
<dbReference type="Proteomes" id="UP000815325">
    <property type="component" value="Unassembled WGS sequence"/>
</dbReference>
<evidence type="ECO:0000313" key="4">
    <source>
        <dbReference type="Proteomes" id="UP000815325"/>
    </source>
</evidence>
<feature type="compositionally biased region" description="Low complexity" evidence="1">
    <location>
        <begin position="264"/>
        <end position="274"/>
    </location>
</feature>
<feature type="transmembrane region" description="Helical" evidence="2">
    <location>
        <begin position="1130"/>
        <end position="1149"/>
    </location>
</feature>
<keyword evidence="4" id="KW-1185">Reference proteome</keyword>
<name>A0ABQ7GC92_DUNSA</name>
<feature type="transmembrane region" description="Helical" evidence="2">
    <location>
        <begin position="50"/>
        <end position="67"/>
    </location>
</feature>
<evidence type="ECO:0000256" key="1">
    <source>
        <dbReference type="SAM" id="MobiDB-lite"/>
    </source>
</evidence>
<comment type="caution">
    <text evidence="3">The sequence shown here is derived from an EMBL/GenBank/DDBJ whole genome shotgun (WGS) entry which is preliminary data.</text>
</comment>
<protein>
    <submittedName>
        <fullName evidence="3">Uncharacterized protein</fullName>
    </submittedName>
</protein>
<feature type="transmembrane region" description="Helical" evidence="2">
    <location>
        <begin position="1059"/>
        <end position="1078"/>
    </location>
</feature>
<feature type="transmembrane region" description="Helical" evidence="2">
    <location>
        <begin position="1023"/>
        <end position="1047"/>
    </location>
</feature>
<accession>A0ABQ7GC92</accession>
<dbReference type="EMBL" id="MU069889">
    <property type="protein sequence ID" value="KAF5832219.1"/>
    <property type="molecule type" value="Genomic_DNA"/>
</dbReference>
<feature type="compositionally biased region" description="Polar residues" evidence="1">
    <location>
        <begin position="904"/>
        <end position="914"/>
    </location>
</feature>
<proteinExistence type="predicted"/>
<sequence>MLAALSRAVEALVLPLREHAVPQGHRYQQEGSCCHTQTYRLFTYEKYHRGLIRPGACICLAYLLLLLRDMKGFSQRFVTCLLAGMAVCVITLIFSHTKISTKMEHAWVRHLVIAFSLGKVVLTSLMALSMAPPGKSVIHVCSRWLDTFTNLGVTVPALAMADWTTGAWLLYVCLHLVATTPFFIKWLDYSAAFAVFKVVFTQGLCFATYALMERSKYLTYLKQQQQMQQKKLNSSDDVPSLAGISMSHSTAPLRQSAPAPLRQSVSAPPSHSAPAPAPEHITLASGQKSGGVQEICQPDPETTYVSCFKMKKVMVKVHCAIEPELLTTEGTLLLSSFMNASLPNYSMVESAVRYGCVVLSVELCEPTRLANKPCLHSSASTEHEVASRVAGSMLKWLHASDAQRLTDGAIVLVQVNNFTFKGCWDASTNAVQLLEEVHALASIDQYSIVLSEPAVLLPAPQPKQQYHAGQLGVNVSFTACVSLPPAARLEGWQDKGERGHAAEEDGQEKSDRLLLLAHTRGMFLPLEVAEISTAANGDRTVQVCVTLPDSLLVPGQSLRLKLELIRGNTLLSTCSLLLLDSQLSTGLQELQRWAARDATPAQVSTFVEDLAEYLSFQGLCASAPSSSVTDSSVSCVSSDKMAELPEEGLLPALRAEARRSEMLHMMTEVGLELLQHAVSWGMAALAHQLLTGLMAEPLCVPFEDLACGTLPHAHSCEKDGTQQQQHMVQQAQAALAKQGQPLMAFTEVVADGDTLSGESVQGLDGAHSATHSSSLSSRTLITCALLSYNKQCLAHVLEWGRMYGGPCSYAWPWSAVDASGYSPLQILQRLPAGHVVLDQLLADPTARPAALHAQALTQRMAKGPAQKKQASASPIPSQSDLHTMHSAGSVDASVRQEGARAEGNAQSATDQSQGEKGPTAVRHRTANQQQAPAQNTPPQKCAFVQQAPARNTPDTFPQKCAVPQSELRAALKAVVVGFGKDRDIKEADYRSWCRAETAGFTNVWSCLVLVIFSYSVAQCIWKGLLLNAALLSLYPIPLSLALFASTHKKRQMFLTVGKAIYWSLMLIFGMGLLPSILAQKLAVLHLDWAVEVLMYRLMDQVQLRALLLERAISCVSKTHMYARLGLSYPLGRALALNLCSFLVGLALDMRNRRIFLKIRAVSAARQYGSQGKGAKVQ</sequence>
<reference evidence="3" key="1">
    <citation type="submission" date="2017-08" db="EMBL/GenBank/DDBJ databases">
        <authorList>
            <person name="Polle J.E."/>
            <person name="Barry K."/>
            <person name="Cushman J."/>
            <person name="Schmutz J."/>
            <person name="Tran D."/>
            <person name="Hathwaick L.T."/>
            <person name="Yim W.C."/>
            <person name="Jenkins J."/>
            <person name="Mckie-Krisberg Z.M."/>
            <person name="Prochnik S."/>
            <person name="Lindquist E."/>
            <person name="Dockter R.B."/>
            <person name="Adam C."/>
            <person name="Molina H."/>
            <person name="Bunkerborg J."/>
            <person name="Jin E."/>
            <person name="Buchheim M."/>
            <person name="Magnuson J."/>
        </authorList>
    </citation>
    <scope>NUCLEOTIDE SEQUENCE</scope>
    <source>
        <strain evidence="3">CCAP 19/18</strain>
    </source>
</reference>
<feature type="region of interest" description="Disordered" evidence="1">
    <location>
        <begin position="257"/>
        <end position="283"/>
    </location>
</feature>
<gene>
    <name evidence="3" type="ORF">DUNSADRAFT_11976</name>
</gene>
<feature type="compositionally biased region" description="Low complexity" evidence="1">
    <location>
        <begin position="926"/>
        <end position="939"/>
    </location>
</feature>
<evidence type="ECO:0000256" key="2">
    <source>
        <dbReference type="SAM" id="Phobius"/>
    </source>
</evidence>
<feature type="region of interest" description="Disordered" evidence="1">
    <location>
        <begin position="858"/>
        <end position="940"/>
    </location>
</feature>
<feature type="transmembrane region" description="Helical" evidence="2">
    <location>
        <begin position="168"/>
        <end position="187"/>
    </location>
</feature>
<keyword evidence="2" id="KW-0812">Transmembrane</keyword>
<feature type="compositionally biased region" description="Polar residues" evidence="1">
    <location>
        <begin position="868"/>
        <end position="881"/>
    </location>
</feature>
<organism evidence="3 4">
    <name type="scientific">Dunaliella salina</name>
    <name type="common">Green alga</name>
    <name type="synonym">Protococcus salinus</name>
    <dbReference type="NCBI Taxonomy" id="3046"/>
    <lineage>
        <taxon>Eukaryota</taxon>
        <taxon>Viridiplantae</taxon>
        <taxon>Chlorophyta</taxon>
        <taxon>core chlorophytes</taxon>
        <taxon>Chlorophyceae</taxon>
        <taxon>CS clade</taxon>
        <taxon>Chlamydomonadales</taxon>
        <taxon>Dunaliellaceae</taxon>
        <taxon>Dunaliella</taxon>
    </lineage>
</organism>
<feature type="transmembrane region" description="Helical" evidence="2">
    <location>
        <begin position="193"/>
        <end position="212"/>
    </location>
</feature>
<feature type="transmembrane region" description="Helical" evidence="2">
    <location>
        <begin position="106"/>
        <end position="131"/>
    </location>
</feature>
<feature type="transmembrane region" description="Helical" evidence="2">
    <location>
        <begin position="73"/>
        <end position="94"/>
    </location>
</feature>
<keyword evidence="2" id="KW-0472">Membrane</keyword>